<dbReference type="RefSeq" id="WP_309722039.1">
    <property type="nucleotide sequence ID" value="NZ_JARWAM010000008.1"/>
</dbReference>
<feature type="region of interest" description="Disordered" evidence="1">
    <location>
        <begin position="265"/>
        <end position="287"/>
    </location>
</feature>
<evidence type="ECO:0000256" key="2">
    <source>
        <dbReference type="SAM" id="SignalP"/>
    </source>
</evidence>
<evidence type="ECO:0008006" key="5">
    <source>
        <dbReference type="Google" id="ProtNLM"/>
    </source>
</evidence>
<feature type="signal peptide" evidence="2">
    <location>
        <begin position="1"/>
        <end position="29"/>
    </location>
</feature>
<dbReference type="EMBL" id="JARWAM010000008">
    <property type="protein sequence ID" value="MDR5906175.1"/>
    <property type="molecule type" value="Genomic_DNA"/>
</dbReference>
<comment type="caution">
    <text evidence="3">The sequence shown here is derived from an EMBL/GenBank/DDBJ whole genome shotgun (WGS) entry which is preliminary data.</text>
</comment>
<name>A0ABU1HFC1_9GAMM</name>
<keyword evidence="4" id="KW-1185">Reference proteome</keyword>
<feature type="chain" id="PRO_5047257873" description="FecR protein domain-containing protein" evidence="2">
    <location>
        <begin position="30"/>
        <end position="496"/>
    </location>
</feature>
<evidence type="ECO:0000256" key="1">
    <source>
        <dbReference type="SAM" id="MobiDB-lite"/>
    </source>
</evidence>
<organism evidence="3 4">
    <name type="scientific">Franzmannia qiaohouensis</name>
    <dbReference type="NCBI Taxonomy" id="1329370"/>
    <lineage>
        <taxon>Bacteria</taxon>
        <taxon>Pseudomonadati</taxon>
        <taxon>Pseudomonadota</taxon>
        <taxon>Gammaproteobacteria</taxon>
        <taxon>Oceanospirillales</taxon>
        <taxon>Halomonadaceae</taxon>
        <taxon>Franzmannia</taxon>
    </lineage>
</organism>
<protein>
    <recommendedName>
        <fullName evidence="5">FecR protein domain-containing protein</fullName>
    </recommendedName>
</protein>
<gene>
    <name evidence="3" type="ORF">QC821_12900</name>
</gene>
<feature type="compositionally biased region" description="Pro residues" evidence="1">
    <location>
        <begin position="270"/>
        <end position="280"/>
    </location>
</feature>
<accession>A0ABU1HFC1</accession>
<reference evidence="3 4" key="1">
    <citation type="submission" date="2023-04" db="EMBL/GenBank/DDBJ databases">
        <title>A long-awaited taxogenomic arrangement of the family Halomonadaceae.</title>
        <authorList>
            <person name="De La Haba R."/>
            <person name="Chuvochina M."/>
            <person name="Wittouck S."/>
            <person name="Arahal D.R."/>
            <person name="Sanchez-Porro C."/>
            <person name="Hugenholtz P."/>
            <person name="Ventosa A."/>
        </authorList>
    </citation>
    <scope>NUCLEOTIDE SEQUENCE [LARGE SCALE GENOMIC DNA]</scope>
    <source>
        <strain evidence="3 4">DSM 26770</strain>
    </source>
</reference>
<sequence length="496" mass="52686">MSLFAKPPLSHCLSLGIGSFALLPMLAYADTPAGQVMFVHGSATIERNGERIAAERGADFFAGDTFHTAGASTLQLRYSDGGTKAIRPDSSYTLERYELDDDSPEDSAQGGELVRGGLRAITGAIGRDAPDNVTNSTPVATMGIRGTSFQMLHVPEQGIPSLPDVEAGSYLYVESGLLVMSTAAGETLVRPGQVYFSPALDEPPRLVPGGIAIFEQLEESMPQGSTFFDELALTPEDMAELQATLSESETSEQLIETERDAEDFVASAPEPGPTPGPAPEPEPEPEPWLDFEPVVFENTLTTVVGTDYIGALYESNTPPFAQGSREIETGEVVWGYWESGQEVTLDGTTDVLPESVVFIAASPDLTINEAYPFEIDEFASVTFRWVDGTGLVPNEGGVIIPILSDSAIQLSSMGIDIEILLDDFGMLVGGGESFNLTAIPLEHVSCEAGDCFDGGSFTGRYIGEDAAAIMSLIEAFGDIGSYSGTGVFEEIGPQPE</sequence>
<proteinExistence type="predicted"/>
<keyword evidence="2" id="KW-0732">Signal</keyword>
<evidence type="ECO:0000313" key="4">
    <source>
        <dbReference type="Proteomes" id="UP001251374"/>
    </source>
</evidence>
<dbReference type="Proteomes" id="UP001251374">
    <property type="component" value="Unassembled WGS sequence"/>
</dbReference>
<evidence type="ECO:0000313" key="3">
    <source>
        <dbReference type="EMBL" id="MDR5906175.1"/>
    </source>
</evidence>